<feature type="transmembrane region" description="Helical" evidence="2">
    <location>
        <begin position="60"/>
        <end position="78"/>
    </location>
</feature>
<dbReference type="PANTHER" id="PTHR35762">
    <property type="entry name" value="TRANSMEMBRANE PROTEIN"/>
    <property type="match status" value="1"/>
</dbReference>
<sequence>MDTVQIEKLLAMKRYAKKQLLISNLVQYSLQASVLGLFLSSPSWLPRLYCTAKLLLSATMGPKCLFILSNIIIIFLVGESKISRPPPERDAYEDCAARSPGIRGGVESDAVDDQREESAVEDHPVEECRERDIVEVVEEEKVVVVVDEEREKGGRERESEEVDGEEEEEERGLPAEELKRRVEDFIAKVNMQRRLEAMMIIRYE</sequence>
<evidence type="ECO:0000256" key="2">
    <source>
        <dbReference type="SAM" id="Phobius"/>
    </source>
</evidence>
<evidence type="ECO:0000313" key="5">
    <source>
        <dbReference type="RefSeq" id="XP_020107300.1"/>
    </source>
</evidence>
<feature type="region of interest" description="Disordered" evidence="1">
    <location>
        <begin position="148"/>
        <end position="177"/>
    </location>
</feature>
<keyword evidence="2" id="KW-0472">Membrane</keyword>
<reference evidence="5" key="2">
    <citation type="submission" date="2025-08" db="UniProtKB">
        <authorList>
            <consortium name="RefSeq"/>
        </authorList>
    </citation>
    <scope>IDENTIFICATION</scope>
    <source>
        <tissue evidence="5">Leaf</tissue>
    </source>
</reference>
<keyword evidence="4" id="KW-1185">Reference proteome</keyword>
<accession>A0A6P5GPG1</accession>
<keyword evidence="2" id="KW-1133">Transmembrane helix</keyword>
<dbReference type="PANTHER" id="PTHR35762:SF2">
    <property type="entry name" value="TRANSMEMBRANE PROTEIN"/>
    <property type="match status" value="1"/>
</dbReference>
<evidence type="ECO:0000313" key="4">
    <source>
        <dbReference type="Proteomes" id="UP000515123"/>
    </source>
</evidence>
<dbReference type="GeneID" id="109723374"/>
<dbReference type="OrthoDB" id="781735at2759"/>
<keyword evidence="2" id="KW-0812">Transmembrane</keyword>
<feature type="transmembrane region" description="Helical" evidence="2">
    <location>
        <begin position="20"/>
        <end position="40"/>
    </location>
</feature>
<reference evidence="4" key="1">
    <citation type="journal article" date="2015" name="Nat. Genet.">
        <title>The pineapple genome and the evolution of CAM photosynthesis.</title>
        <authorList>
            <person name="Ming R."/>
            <person name="VanBuren R."/>
            <person name="Wai C.M."/>
            <person name="Tang H."/>
            <person name="Schatz M.C."/>
            <person name="Bowers J.E."/>
            <person name="Lyons E."/>
            <person name="Wang M.L."/>
            <person name="Chen J."/>
            <person name="Biggers E."/>
            <person name="Zhang J."/>
            <person name="Huang L."/>
            <person name="Zhang L."/>
            <person name="Miao W."/>
            <person name="Zhang J."/>
            <person name="Ye Z."/>
            <person name="Miao C."/>
            <person name="Lin Z."/>
            <person name="Wang H."/>
            <person name="Zhou H."/>
            <person name="Yim W.C."/>
            <person name="Priest H.D."/>
            <person name="Zheng C."/>
            <person name="Woodhouse M."/>
            <person name="Edger P.P."/>
            <person name="Guyot R."/>
            <person name="Guo H.B."/>
            <person name="Guo H."/>
            <person name="Zheng G."/>
            <person name="Singh R."/>
            <person name="Sharma A."/>
            <person name="Min X."/>
            <person name="Zheng Y."/>
            <person name="Lee H."/>
            <person name="Gurtowski J."/>
            <person name="Sedlazeck F.J."/>
            <person name="Harkess A."/>
            <person name="McKain M.R."/>
            <person name="Liao Z."/>
            <person name="Fang J."/>
            <person name="Liu J."/>
            <person name="Zhang X."/>
            <person name="Zhang Q."/>
            <person name="Hu W."/>
            <person name="Qin Y."/>
            <person name="Wang K."/>
            <person name="Chen L.Y."/>
            <person name="Shirley N."/>
            <person name="Lin Y.R."/>
            <person name="Liu L.Y."/>
            <person name="Hernandez A.G."/>
            <person name="Wright C.L."/>
            <person name="Bulone V."/>
            <person name="Tuskan G.A."/>
            <person name="Heath K."/>
            <person name="Zee F."/>
            <person name="Moore P.H."/>
            <person name="Sunkar R."/>
            <person name="Leebens-Mack J.H."/>
            <person name="Mockler T."/>
            <person name="Bennetzen J.L."/>
            <person name="Freeling M."/>
            <person name="Sankoff D."/>
            <person name="Paterson A.H."/>
            <person name="Zhu X."/>
            <person name="Yang X."/>
            <person name="Smith J.A."/>
            <person name="Cushman J.C."/>
            <person name="Paull R.E."/>
            <person name="Yu Q."/>
        </authorList>
    </citation>
    <scope>NUCLEOTIDE SEQUENCE [LARGE SCALE GENOMIC DNA]</scope>
    <source>
        <strain evidence="4">cv. F153</strain>
    </source>
</reference>
<evidence type="ECO:0000259" key="3">
    <source>
        <dbReference type="Pfam" id="PF14364"/>
    </source>
</evidence>
<dbReference type="Proteomes" id="UP000515123">
    <property type="component" value="Linkage group 17"/>
</dbReference>
<feature type="compositionally biased region" description="Basic and acidic residues" evidence="1">
    <location>
        <begin position="112"/>
        <end position="124"/>
    </location>
</feature>
<organism evidence="4 5">
    <name type="scientific">Ananas comosus</name>
    <name type="common">Pineapple</name>
    <name type="synonym">Ananas ananas</name>
    <dbReference type="NCBI Taxonomy" id="4615"/>
    <lineage>
        <taxon>Eukaryota</taxon>
        <taxon>Viridiplantae</taxon>
        <taxon>Streptophyta</taxon>
        <taxon>Embryophyta</taxon>
        <taxon>Tracheophyta</taxon>
        <taxon>Spermatophyta</taxon>
        <taxon>Magnoliopsida</taxon>
        <taxon>Liliopsida</taxon>
        <taxon>Poales</taxon>
        <taxon>Bromeliaceae</taxon>
        <taxon>Bromelioideae</taxon>
        <taxon>Ananas</taxon>
    </lineage>
</organism>
<dbReference type="RefSeq" id="XP_020107300.1">
    <property type="nucleotide sequence ID" value="XM_020251711.1"/>
</dbReference>
<proteinExistence type="predicted"/>
<feature type="region of interest" description="Disordered" evidence="1">
    <location>
        <begin position="98"/>
        <end position="124"/>
    </location>
</feature>
<dbReference type="Pfam" id="PF14364">
    <property type="entry name" value="DUF4408"/>
    <property type="match status" value="1"/>
</dbReference>
<name>A0A6P5GPG1_ANACO</name>
<dbReference type="AlphaFoldDB" id="A0A6P5GPG1"/>
<feature type="compositionally biased region" description="Acidic residues" evidence="1">
    <location>
        <begin position="159"/>
        <end position="170"/>
    </location>
</feature>
<feature type="domain" description="DUF4408" evidence="3">
    <location>
        <begin position="60"/>
        <end position="81"/>
    </location>
</feature>
<dbReference type="InterPro" id="IPR025520">
    <property type="entry name" value="DUF4408"/>
</dbReference>
<evidence type="ECO:0000256" key="1">
    <source>
        <dbReference type="SAM" id="MobiDB-lite"/>
    </source>
</evidence>
<feature type="compositionally biased region" description="Basic and acidic residues" evidence="1">
    <location>
        <begin position="148"/>
        <end position="158"/>
    </location>
</feature>
<gene>
    <name evidence="5" type="primary">LOC109723374</name>
</gene>
<protein>
    <submittedName>
        <fullName evidence="5">Uncharacterized protein LOC109723374</fullName>
    </submittedName>
</protein>